<dbReference type="PANTHER" id="PTHR15822:SF4">
    <property type="entry name" value="TYROSYL-DNA PHOSPHODIESTERASE 2"/>
    <property type="match status" value="1"/>
</dbReference>
<sequence>MPRITRRAALVTALAAATAFSLAPAAASDDAARGAQDLPPLFSADVATYNVYLGATLDPLFTATNPQELVRLAGEVYAGVEATNFPERAGAIADQIAGHDPEVVGLQEVALWEKGPLGGKLQVTYDFLDLLLDELAERGHPYRAVATNWNFDGTLPISATEQARFRDRDVIIVRADLPRPLLRVTNPQSGTYGAVLEIPTAIPGLTFQSPRGWSTVDVRLLGASFRFANTHLEASGPAAIRNAQATELAGLLDTSPLRTVLVGDLNSRPADTAGAYGILTGTGLTDAWLATGGDPATGFTAGQSATLLDENRLRSRIDYVLAGAGVRAVTTEIIGDEEADRTVPTGFWPSDHAGVVSRLRFTR</sequence>
<gene>
    <name evidence="11" type="ORF">SAMN04488563_7041</name>
</gene>
<keyword evidence="11" id="KW-0269">Exonuclease</keyword>
<evidence type="ECO:0000256" key="4">
    <source>
        <dbReference type="ARBA" id="ARBA00022723"/>
    </source>
</evidence>
<dbReference type="GO" id="GO:0004519">
    <property type="term" value="F:endonuclease activity"/>
    <property type="evidence" value="ECO:0007669"/>
    <property type="project" value="UniProtKB-KW"/>
</dbReference>
<keyword evidence="4" id="KW-0479">Metal-binding</keyword>
<protein>
    <submittedName>
        <fullName evidence="11">Metal-dependent hydrolase, endonuclease/exonuclease/phosphatase family</fullName>
    </submittedName>
</protein>
<evidence type="ECO:0000256" key="8">
    <source>
        <dbReference type="ARBA" id="ARBA00023204"/>
    </source>
</evidence>
<dbReference type="PROSITE" id="PS51318">
    <property type="entry name" value="TAT"/>
    <property type="match status" value="1"/>
</dbReference>
<organism evidence="11 12">
    <name type="scientific">Jiangella alkaliphila</name>
    <dbReference type="NCBI Taxonomy" id="419479"/>
    <lineage>
        <taxon>Bacteria</taxon>
        <taxon>Bacillati</taxon>
        <taxon>Actinomycetota</taxon>
        <taxon>Actinomycetes</taxon>
        <taxon>Jiangellales</taxon>
        <taxon>Jiangellaceae</taxon>
        <taxon>Jiangella</taxon>
    </lineage>
</organism>
<evidence type="ECO:0000256" key="7">
    <source>
        <dbReference type="ARBA" id="ARBA00022842"/>
    </source>
</evidence>
<dbReference type="GO" id="GO:0004527">
    <property type="term" value="F:exonuclease activity"/>
    <property type="evidence" value="ECO:0007669"/>
    <property type="project" value="UniProtKB-KW"/>
</dbReference>
<dbReference type="GO" id="GO:0070260">
    <property type="term" value="F:5'-tyrosyl-DNA phosphodiesterase activity"/>
    <property type="evidence" value="ECO:0007669"/>
    <property type="project" value="TreeGrafter"/>
</dbReference>
<evidence type="ECO:0000256" key="1">
    <source>
        <dbReference type="ARBA" id="ARBA00001936"/>
    </source>
</evidence>
<evidence type="ECO:0000259" key="10">
    <source>
        <dbReference type="Pfam" id="PF03372"/>
    </source>
</evidence>
<evidence type="ECO:0000313" key="11">
    <source>
        <dbReference type="EMBL" id="SDU87927.1"/>
    </source>
</evidence>
<evidence type="ECO:0000256" key="5">
    <source>
        <dbReference type="ARBA" id="ARBA00022763"/>
    </source>
</evidence>
<evidence type="ECO:0000256" key="9">
    <source>
        <dbReference type="SAM" id="SignalP"/>
    </source>
</evidence>
<keyword evidence="9" id="KW-0732">Signal</keyword>
<dbReference type="SUPFAM" id="SSF56219">
    <property type="entry name" value="DNase I-like"/>
    <property type="match status" value="1"/>
</dbReference>
<keyword evidence="5" id="KW-0227">DNA damage</keyword>
<dbReference type="GO" id="GO:0003697">
    <property type="term" value="F:single-stranded DNA binding"/>
    <property type="evidence" value="ECO:0007669"/>
    <property type="project" value="TreeGrafter"/>
</dbReference>
<reference evidence="12" key="1">
    <citation type="submission" date="2016-10" db="EMBL/GenBank/DDBJ databases">
        <authorList>
            <person name="Varghese N."/>
            <person name="Submissions S."/>
        </authorList>
    </citation>
    <scope>NUCLEOTIDE SEQUENCE [LARGE SCALE GENOMIC DNA]</scope>
    <source>
        <strain evidence="12">DSM 45079</strain>
    </source>
</reference>
<evidence type="ECO:0000256" key="2">
    <source>
        <dbReference type="ARBA" id="ARBA00001946"/>
    </source>
</evidence>
<feature type="chain" id="PRO_5009279945" evidence="9">
    <location>
        <begin position="26"/>
        <end position="363"/>
    </location>
</feature>
<proteinExistence type="predicted"/>
<dbReference type="GO" id="GO:0005737">
    <property type="term" value="C:cytoplasm"/>
    <property type="evidence" value="ECO:0007669"/>
    <property type="project" value="TreeGrafter"/>
</dbReference>
<keyword evidence="11" id="KW-0255">Endonuclease</keyword>
<comment type="cofactor">
    <cofactor evidence="2">
        <name>Mg(2+)</name>
        <dbReference type="ChEBI" id="CHEBI:18420"/>
    </cofactor>
</comment>
<dbReference type="Pfam" id="PF03372">
    <property type="entry name" value="Exo_endo_phos"/>
    <property type="match status" value="1"/>
</dbReference>
<feature type="signal peptide" evidence="9">
    <location>
        <begin position="1"/>
        <end position="25"/>
    </location>
</feature>
<dbReference type="InterPro" id="IPR005135">
    <property type="entry name" value="Endo/exonuclease/phosphatase"/>
</dbReference>
<feature type="domain" description="Endonuclease/exonuclease/phosphatase" evidence="10">
    <location>
        <begin position="47"/>
        <end position="352"/>
    </location>
</feature>
<dbReference type="AlphaFoldDB" id="A0A1H2M3U1"/>
<accession>A0A1H2M3U1</accession>
<keyword evidence="7" id="KW-0460">Magnesium</keyword>
<dbReference type="InterPro" id="IPR006311">
    <property type="entry name" value="TAT_signal"/>
</dbReference>
<dbReference type="OrthoDB" id="9787701at2"/>
<dbReference type="GO" id="GO:0006302">
    <property type="term" value="P:double-strand break repair"/>
    <property type="evidence" value="ECO:0007669"/>
    <property type="project" value="TreeGrafter"/>
</dbReference>
<dbReference type="STRING" id="419479.SAMN04488563_7041"/>
<dbReference type="PANTHER" id="PTHR15822">
    <property type="entry name" value="TRAF AND TNF RECEPTOR-ASSOCIATED PROTEIN"/>
    <property type="match status" value="1"/>
</dbReference>
<dbReference type="EMBL" id="LT629791">
    <property type="protein sequence ID" value="SDU87927.1"/>
    <property type="molecule type" value="Genomic_DNA"/>
</dbReference>
<dbReference type="Proteomes" id="UP000182977">
    <property type="component" value="Chromosome I"/>
</dbReference>
<comment type="cofactor">
    <cofactor evidence="1">
        <name>Mn(2+)</name>
        <dbReference type="ChEBI" id="CHEBI:29035"/>
    </cofactor>
</comment>
<dbReference type="InterPro" id="IPR051547">
    <property type="entry name" value="TDP2-like"/>
</dbReference>
<keyword evidence="12" id="KW-1185">Reference proteome</keyword>
<dbReference type="InterPro" id="IPR036691">
    <property type="entry name" value="Endo/exonu/phosph_ase_sf"/>
</dbReference>
<dbReference type="Gene3D" id="3.60.10.10">
    <property type="entry name" value="Endonuclease/exonuclease/phosphatase"/>
    <property type="match status" value="1"/>
</dbReference>
<dbReference type="GO" id="GO:0046872">
    <property type="term" value="F:metal ion binding"/>
    <property type="evidence" value="ECO:0007669"/>
    <property type="project" value="UniProtKB-KW"/>
</dbReference>
<evidence type="ECO:0000256" key="3">
    <source>
        <dbReference type="ARBA" id="ARBA00022722"/>
    </source>
</evidence>
<evidence type="ECO:0000256" key="6">
    <source>
        <dbReference type="ARBA" id="ARBA00022801"/>
    </source>
</evidence>
<name>A0A1H2M3U1_9ACTN</name>
<evidence type="ECO:0000313" key="12">
    <source>
        <dbReference type="Proteomes" id="UP000182977"/>
    </source>
</evidence>
<keyword evidence="6 11" id="KW-0378">Hydrolase</keyword>
<keyword evidence="3" id="KW-0540">Nuclease</keyword>
<keyword evidence="8" id="KW-0234">DNA repair</keyword>
<dbReference type="RefSeq" id="WP_052762485.1">
    <property type="nucleotide sequence ID" value="NZ_KQ061229.1"/>
</dbReference>